<reference evidence="1" key="1">
    <citation type="submission" date="2021-01" db="EMBL/GenBank/DDBJ databases">
        <title>Rhizobium sp. strain KVB221 16S ribosomal RNA gene Genome sequencing and assembly.</title>
        <authorList>
            <person name="Kang M."/>
        </authorList>
    </citation>
    <scope>NUCLEOTIDE SEQUENCE</scope>
    <source>
        <strain evidence="1">KVB221</strain>
    </source>
</reference>
<dbReference type="SUPFAM" id="SSF140736">
    <property type="entry name" value="Rv1873-like"/>
    <property type="match status" value="1"/>
</dbReference>
<dbReference type="Pfam" id="PF08837">
    <property type="entry name" value="DUF1810"/>
    <property type="match status" value="1"/>
</dbReference>
<protein>
    <submittedName>
        <fullName evidence="1">DUF1810 domain-containing protein</fullName>
    </submittedName>
</protein>
<keyword evidence="2" id="KW-1185">Reference proteome</keyword>
<evidence type="ECO:0000313" key="2">
    <source>
        <dbReference type="Proteomes" id="UP000633219"/>
    </source>
</evidence>
<dbReference type="Proteomes" id="UP000633219">
    <property type="component" value="Unassembled WGS sequence"/>
</dbReference>
<proteinExistence type="predicted"/>
<organism evidence="1 2">
    <name type="scientific">Rhizobium setariae</name>
    <dbReference type="NCBI Taxonomy" id="2801340"/>
    <lineage>
        <taxon>Bacteria</taxon>
        <taxon>Pseudomonadati</taxon>
        <taxon>Pseudomonadota</taxon>
        <taxon>Alphaproteobacteria</taxon>
        <taxon>Hyphomicrobiales</taxon>
        <taxon>Rhizobiaceae</taxon>
        <taxon>Rhizobium/Agrobacterium group</taxon>
        <taxon>Rhizobium</taxon>
    </lineage>
</organism>
<sequence>MTEQSSSFDLHRFVAAQETTFERALAELEAGQKRSHWMWFIFPQLHGLGSSPTAQRYGLVSIVEARAYLAHPLLGPRLERCTMAVLHTQGLTLHQIFGAPDDMKFRSSMTLFALASADGNAPYKRALDRFWEGEMDQRTLDLLKIG</sequence>
<dbReference type="AlphaFoldDB" id="A0A936YUT6"/>
<accession>A0A936YUT6</accession>
<dbReference type="Gene3D" id="1.25.40.380">
    <property type="entry name" value="Protein of unknown function DUF1810"/>
    <property type="match status" value="1"/>
</dbReference>
<evidence type="ECO:0000313" key="1">
    <source>
        <dbReference type="EMBL" id="MBL0373741.1"/>
    </source>
</evidence>
<dbReference type="RefSeq" id="WP_201660731.1">
    <property type="nucleotide sequence ID" value="NZ_JAEQNC010000009.1"/>
</dbReference>
<gene>
    <name evidence="1" type="ORF">JJB09_17095</name>
</gene>
<dbReference type="InterPro" id="IPR036287">
    <property type="entry name" value="Rv1873-like_sf"/>
</dbReference>
<dbReference type="EMBL" id="JAEQNC010000009">
    <property type="protein sequence ID" value="MBL0373741.1"/>
    <property type="molecule type" value="Genomic_DNA"/>
</dbReference>
<dbReference type="InterPro" id="IPR014937">
    <property type="entry name" value="DUF1810"/>
</dbReference>
<name>A0A936YUT6_9HYPH</name>
<dbReference type="PIRSF" id="PIRSF008546">
    <property type="entry name" value="UCP008546"/>
    <property type="match status" value="1"/>
</dbReference>
<comment type="caution">
    <text evidence="1">The sequence shown here is derived from an EMBL/GenBank/DDBJ whole genome shotgun (WGS) entry which is preliminary data.</text>
</comment>